<protein>
    <submittedName>
        <fullName evidence="2">Uncharacterized protein</fullName>
    </submittedName>
</protein>
<gene>
    <name evidence="2" type="ORF">CCY01nite_24310</name>
</gene>
<dbReference type="EMBL" id="BKAU01000002">
    <property type="protein sequence ID" value="GEP96171.1"/>
    <property type="molecule type" value="Genomic_DNA"/>
</dbReference>
<keyword evidence="3" id="KW-1185">Reference proteome</keyword>
<evidence type="ECO:0000313" key="2">
    <source>
        <dbReference type="EMBL" id="GEP96171.1"/>
    </source>
</evidence>
<name>A0A512RKC7_9BACT</name>
<sequence length="118" mass="13291">MRASPQLVTISLGLLLLYCSCSRNIFQRGVYQPPRLGAEHRFEDGLRRQKNPQQLFSKKDRRHMEKIGMLSNFEERASPPVKISAARADSILTGKTDSTNIQRTDSASTTPADTTQKK</sequence>
<dbReference type="Proteomes" id="UP000321436">
    <property type="component" value="Unassembled WGS sequence"/>
</dbReference>
<dbReference type="AlphaFoldDB" id="A0A512RKC7"/>
<dbReference type="OrthoDB" id="671751at2"/>
<feature type="compositionally biased region" description="Low complexity" evidence="1">
    <location>
        <begin position="104"/>
        <end position="118"/>
    </location>
</feature>
<feature type="compositionally biased region" description="Polar residues" evidence="1">
    <location>
        <begin position="93"/>
        <end position="103"/>
    </location>
</feature>
<dbReference type="RefSeq" id="WP_146861741.1">
    <property type="nucleotide sequence ID" value="NZ_BKAU01000002.1"/>
</dbReference>
<proteinExistence type="predicted"/>
<evidence type="ECO:0000313" key="3">
    <source>
        <dbReference type="Proteomes" id="UP000321436"/>
    </source>
</evidence>
<feature type="region of interest" description="Disordered" evidence="1">
    <location>
        <begin position="84"/>
        <end position="118"/>
    </location>
</feature>
<reference evidence="2 3" key="1">
    <citation type="submission" date="2019-07" db="EMBL/GenBank/DDBJ databases">
        <title>Whole genome shotgun sequence of Chitinophaga cymbidii NBRC 109752.</title>
        <authorList>
            <person name="Hosoyama A."/>
            <person name="Uohara A."/>
            <person name="Ohji S."/>
            <person name="Ichikawa N."/>
        </authorList>
    </citation>
    <scope>NUCLEOTIDE SEQUENCE [LARGE SCALE GENOMIC DNA]</scope>
    <source>
        <strain evidence="2 3">NBRC 109752</strain>
    </source>
</reference>
<evidence type="ECO:0000256" key="1">
    <source>
        <dbReference type="SAM" id="MobiDB-lite"/>
    </source>
</evidence>
<comment type="caution">
    <text evidence="2">The sequence shown here is derived from an EMBL/GenBank/DDBJ whole genome shotgun (WGS) entry which is preliminary data.</text>
</comment>
<accession>A0A512RKC7</accession>
<organism evidence="2 3">
    <name type="scientific">Chitinophaga cymbidii</name>
    <dbReference type="NCBI Taxonomy" id="1096750"/>
    <lineage>
        <taxon>Bacteria</taxon>
        <taxon>Pseudomonadati</taxon>
        <taxon>Bacteroidota</taxon>
        <taxon>Chitinophagia</taxon>
        <taxon>Chitinophagales</taxon>
        <taxon>Chitinophagaceae</taxon>
        <taxon>Chitinophaga</taxon>
    </lineage>
</organism>